<reference evidence="1 2" key="1">
    <citation type="submission" date="2022-07" db="EMBL/GenBank/DDBJ databases">
        <title>Mucilaginibacter sp. JC4.</title>
        <authorList>
            <person name="Le V."/>
            <person name="Ko S.-R."/>
            <person name="Ahn C.-Y."/>
            <person name="Oh H.-M."/>
        </authorList>
    </citation>
    <scope>NUCLEOTIDE SEQUENCE [LARGE SCALE GENOMIC DNA]</scope>
    <source>
        <strain evidence="1 2">JC4</strain>
    </source>
</reference>
<protein>
    <submittedName>
        <fullName evidence="1">Uncharacterized protein</fullName>
    </submittedName>
</protein>
<organism evidence="1 2">
    <name type="scientific">Mucilaginibacter aquariorum</name>
    <dbReference type="NCBI Taxonomy" id="2967225"/>
    <lineage>
        <taxon>Bacteria</taxon>
        <taxon>Pseudomonadati</taxon>
        <taxon>Bacteroidota</taxon>
        <taxon>Sphingobacteriia</taxon>
        <taxon>Sphingobacteriales</taxon>
        <taxon>Sphingobacteriaceae</taxon>
        <taxon>Mucilaginibacter</taxon>
    </lineage>
</organism>
<dbReference type="EMBL" id="JANHOH010000005">
    <property type="protein sequence ID" value="MCQ6959879.1"/>
    <property type="molecule type" value="Genomic_DNA"/>
</dbReference>
<dbReference type="RefSeq" id="WP_256540070.1">
    <property type="nucleotide sequence ID" value="NZ_JANHOH010000005.1"/>
</dbReference>
<accession>A0ABT1T5H2</accession>
<gene>
    <name evidence="1" type="ORF">NPE20_18015</name>
</gene>
<comment type="caution">
    <text evidence="1">The sequence shown here is derived from an EMBL/GenBank/DDBJ whole genome shotgun (WGS) entry which is preliminary data.</text>
</comment>
<sequence>MSKAIIKLTYKQVIDASSTTDFEKNVLFASYQEFLLKSQAYNPGNRLKTFSEMKNNDGRSNSLHYKLSFAIGYFIETLKNKIPVLTDNLGNSITFEAPKFELIESDTTTIAEHKVALNYITGELTLLNTIGEYLVLTAGNGEETFTVKMQDGLSISSYQEINSVTALNNHDVFSQLKVAK</sequence>
<proteinExistence type="predicted"/>
<evidence type="ECO:0000313" key="1">
    <source>
        <dbReference type="EMBL" id="MCQ6959879.1"/>
    </source>
</evidence>
<evidence type="ECO:0000313" key="2">
    <source>
        <dbReference type="Proteomes" id="UP001204376"/>
    </source>
</evidence>
<keyword evidence="2" id="KW-1185">Reference proteome</keyword>
<name>A0ABT1T5H2_9SPHI</name>
<dbReference type="Proteomes" id="UP001204376">
    <property type="component" value="Unassembled WGS sequence"/>
</dbReference>